<evidence type="ECO:0000313" key="3">
    <source>
        <dbReference type="EMBL" id="ODV76692.1"/>
    </source>
</evidence>
<feature type="transmembrane region" description="Helical" evidence="2">
    <location>
        <begin position="333"/>
        <end position="360"/>
    </location>
</feature>
<dbReference type="RefSeq" id="XP_020061814.1">
    <property type="nucleotide sequence ID" value="XM_020211960.1"/>
</dbReference>
<sequence length="686" mass="76613">MKKRSKNNGTNVDAGKPNESVEVSKETSVEAGKTKPNESVEVSKESVEAGIIEPKVVAEVAKRTQTMREWSPRNELACSTKGSVIPFLDVQRSNGNKTRTNSLFCYSFTKKTFWAAHKSQKGKGPLANGSDKVIESSQVDSHEHKEIMETGSSDTLDNHYKVHHKDNNENEMPETEVESDGDFKLSFDIQAPEKFDWAESEDDGSSDKFFAYVLVMSNLEAGVKDGIPILDILEDEQFVDLEAGVMNDIPIVDVEEAEDFCRMKSIPIGDEEFKGLEVGGMVDIPIGDAEEAMGLKAGMFDIPLVEEDDTLGQSQTIGKAEVFKINTREIVDFIVLLIVVPLFYLDIGSGIAFAISVFYLSVQPDVEGRTFIPSFFVQEAQDFMDLESGEKHEISSVDVKEAAEFVHLGATADNYHSFVVQCITHFEAYGKDTYSSVDDLNLEHIAYLEGEKLCEKSINIYDGSLHLMGLEAGGKVEPEEEFSDYSMNLEVHKKATDLVEDEPQNFVVMAEDGRVTSLINDDAKDCLELDTAGVVEDLGDVCLKLIKNSVDHGKYSSSDESQDIHLRAREKTEIPRNYGSQDLKLLGANIFASIAPQSSSEVLQNNWKQFRVTEEFYLDNKVHTFALAIQFDEYYFKHFSPLELFLDNSEKDLLTDQECSIETKEELSNHCVKVNSHANHIDSENI</sequence>
<gene>
    <name evidence="3" type="ORF">CANTADRAFT_92572</name>
</gene>
<feature type="compositionally biased region" description="Basic and acidic residues" evidence="1">
    <location>
        <begin position="22"/>
        <end position="46"/>
    </location>
</feature>
<keyword evidence="2" id="KW-0472">Membrane</keyword>
<keyword evidence="2" id="KW-0812">Transmembrane</keyword>
<organism evidence="3 4">
    <name type="scientific">Suhomyces tanzawaensis NRRL Y-17324</name>
    <dbReference type="NCBI Taxonomy" id="984487"/>
    <lineage>
        <taxon>Eukaryota</taxon>
        <taxon>Fungi</taxon>
        <taxon>Dikarya</taxon>
        <taxon>Ascomycota</taxon>
        <taxon>Saccharomycotina</taxon>
        <taxon>Pichiomycetes</taxon>
        <taxon>Debaryomycetaceae</taxon>
        <taxon>Suhomyces</taxon>
    </lineage>
</organism>
<reference evidence="4" key="1">
    <citation type="submission" date="2016-05" db="EMBL/GenBank/DDBJ databases">
        <title>Comparative genomics of biotechnologically important yeasts.</title>
        <authorList>
            <consortium name="DOE Joint Genome Institute"/>
            <person name="Riley R."/>
            <person name="Haridas S."/>
            <person name="Wolfe K.H."/>
            <person name="Lopes M.R."/>
            <person name="Hittinger C.T."/>
            <person name="Goker M."/>
            <person name="Salamov A."/>
            <person name="Wisecaver J."/>
            <person name="Long T.M."/>
            <person name="Aerts A.L."/>
            <person name="Barry K."/>
            <person name="Choi C."/>
            <person name="Clum A."/>
            <person name="Coughlan A.Y."/>
            <person name="Deshpande S."/>
            <person name="Douglass A.P."/>
            <person name="Hanson S.J."/>
            <person name="Klenk H.-P."/>
            <person name="Labutti K."/>
            <person name="Lapidus A."/>
            <person name="Lindquist E."/>
            <person name="Lipzen A."/>
            <person name="Meier-Kolthoff J.P."/>
            <person name="Ohm R.A."/>
            <person name="Otillar R.P."/>
            <person name="Pangilinan J."/>
            <person name="Peng Y."/>
            <person name="Rokas A."/>
            <person name="Rosa C.A."/>
            <person name="Scheuner C."/>
            <person name="Sibirny A.A."/>
            <person name="Slot J.C."/>
            <person name="Stielow J.B."/>
            <person name="Sun H."/>
            <person name="Kurtzman C.P."/>
            <person name="Blackwell M."/>
            <person name="Grigoriev I.V."/>
            <person name="Jeffries T.W."/>
        </authorList>
    </citation>
    <scope>NUCLEOTIDE SEQUENCE [LARGE SCALE GENOMIC DNA]</scope>
    <source>
        <strain evidence="4">NRRL Y-17324</strain>
    </source>
</reference>
<proteinExistence type="predicted"/>
<name>A0A1E4SBB3_9ASCO</name>
<dbReference type="Proteomes" id="UP000094285">
    <property type="component" value="Unassembled WGS sequence"/>
</dbReference>
<dbReference type="AlphaFoldDB" id="A0A1E4SBB3"/>
<evidence type="ECO:0000313" key="4">
    <source>
        <dbReference type="Proteomes" id="UP000094285"/>
    </source>
</evidence>
<protein>
    <submittedName>
        <fullName evidence="3">Uncharacterized protein</fullName>
    </submittedName>
</protein>
<keyword evidence="4" id="KW-1185">Reference proteome</keyword>
<feature type="region of interest" description="Disordered" evidence="1">
    <location>
        <begin position="1"/>
        <end position="46"/>
    </location>
</feature>
<dbReference type="GeneID" id="30986096"/>
<keyword evidence="2" id="KW-1133">Transmembrane helix</keyword>
<evidence type="ECO:0000256" key="2">
    <source>
        <dbReference type="SAM" id="Phobius"/>
    </source>
</evidence>
<evidence type="ECO:0000256" key="1">
    <source>
        <dbReference type="SAM" id="MobiDB-lite"/>
    </source>
</evidence>
<accession>A0A1E4SBB3</accession>
<dbReference type="EMBL" id="KV453918">
    <property type="protein sequence ID" value="ODV76692.1"/>
    <property type="molecule type" value="Genomic_DNA"/>
</dbReference>